<gene>
    <name evidence="1" type="ORF">NQ176_g10696</name>
</gene>
<comment type="caution">
    <text evidence="1">The sequence shown here is derived from an EMBL/GenBank/DDBJ whole genome shotgun (WGS) entry which is preliminary data.</text>
</comment>
<sequence>MSFHPQTPQSPSQASPTTHIDSSSSMTTANTASTAPTTLPTPAHSVTGSISQVDATMFDDSPHKRKRSLGDIGDRDSKKVQYDFRLGIEDLHLDVGQKYLLCQTPHNQSLPRTSEDLYEMFNLAGLAAEVAREKPNGEKNALRKTYKGHIKRLGVAGHFDVQKKKEDAPSDFLAMAGRLATACPSRR</sequence>
<accession>A0ACC1MF10</accession>
<name>A0ACC1MF10_9HYPO</name>
<organism evidence="1 2">
    <name type="scientific">Zarea fungicola</name>
    <dbReference type="NCBI Taxonomy" id="93591"/>
    <lineage>
        <taxon>Eukaryota</taxon>
        <taxon>Fungi</taxon>
        <taxon>Dikarya</taxon>
        <taxon>Ascomycota</taxon>
        <taxon>Pezizomycotina</taxon>
        <taxon>Sordariomycetes</taxon>
        <taxon>Hypocreomycetidae</taxon>
        <taxon>Hypocreales</taxon>
        <taxon>Cordycipitaceae</taxon>
        <taxon>Zarea</taxon>
    </lineage>
</organism>
<evidence type="ECO:0000313" key="2">
    <source>
        <dbReference type="Proteomes" id="UP001143910"/>
    </source>
</evidence>
<reference evidence="1" key="1">
    <citation type="submission" date="2022-08" db="EMBL/GenBank/DDBJ databases">
        <title>Genome Sequence of Lecanicillium fungicola.</title>
        <authorList>
            <person name="Buettner E."/>
        </authorList>
    </citation>
    <scope>NUCLEOTIDE SEQUENCE</scope>
    <source>
        <strain evidence="1">Babe33</strain>
    </source>
</reference>
<protein>
    <submittedName>
        <fullName evidence="1">Uncharacterized protein</fullName>
    </submittedName>
</protein>
<proteinExistence type="predicted"/>
<dbReference type="EMBL" id="JANJQO010003062">
    <property type="protein sequence ID" value="KAJ2965267.1"/>
    <property type="molecule type" value="Genomic_DNA"/>
</dbReference>
<keyword evidence="2" id="KW-1185">Reference proteome</keyword>
<dbReference type="Proteomes" id="UP001143910">
    <property type="component" value="Unassembled WGS sequence"/>
</dbReference>
<evidence type="ECO:0000313" key="1">
    <source>
        <dbReference type="EMBL" id="KAJ2965267.1"/>
    </source>
</evidence>